<dbReference type="AlphaFoldDB" id="A0A090FXA9"/>
<sequence length="358" mass="38668">MASVAIGDVYKSFGATQILHGVSVDIDDGEFVTLVGPSGCGKSTLLRMIAGLEKISRGQISIGSRIVNDVAPKERDVAMVFQNYALYPHMTVAENMAFSLMLKGVPKAEIDAGVKRAAEILGLVPLLSRYPRQLSGGQRQRVAMGRAIVRNPQVFLFDEPLSNLDAKLRVQMRAEIKELHQRLKTTTVYVTHDQIEAMTMADKIVVMHDGLVEQIGPPLELYDRPDNLFVASFIGSPAMNLLKGAFANDGPPSFRGGGGISVPLAKPPSIGNGEAMVLGVRPEHLRLAEDGIPVKVAVIEPTGSEVQIIGRTPGGEDIVANFRERHSFAPGETIRLSVDPGPIHLFHGETGKRIETAR</sequence>
<dbReference type="GO" id="GO:0005524">
    <property type="term" value="F:ATP binding"/>
    <property type="evidence" value="ECO:0007669"/>
    <property type="project" value="UniProtKB-KW"/>
</dbReference>
<dbReference type="GO" id="GO:0008643">
    <property type="term" value="P:carbohydrate transport"/>
    <property type="evidence" value="ECO:0007669"/>
    <property type="project" value="InterPro"/>
</dbReference>
<comment type="subcellular location">
    <subcellularLocation>
        <location evidence="1">Cell inner membrane</location>
        <topology evidence="1">Peripheral membrane protein</topology>
    </subcellularLocation>
</comment>
<dbReference type="InterPro" id="IPR047641">
    <property type="entry name" value="ABC_transpr_MalK/UgpC-like"/>
</dbReference>
<dbReference type="GO" id="GO:0016887">
    <property type="term" value="F:ATP hydrolysis activity"/>
    <property type="evidence" value="ECO:0007669"/>
    <property type="project" value="InterPro"/>
</dbReference>
<evidence type="ECO:0000313" key="8">
    <source>
        <dbReference type="Proteomes" id="UP000046122"/>
    </source>
</evidence>
<dbReference type="GO" id="GO:0140359">
    <property type="term" value="F:ABC-type transporter activity"/>
    <property type="evidence" value="ECO:0007669"/>
    <property type="project" value="InterPro"/>
</dbReference>
<dbReference type="Pfam" id="PF00005">
    <property type="entry name" value="ABC_tran"/>
    <property type="match status" value="1"/>
</dbReference>
<reference evidence="7 8" key="1">
    <citation type="submission" date="2014-08" db="EMBL/GenBank/DDBJ databases">
        <authorList>
            <person name="Moulin Lionel"/>
        </authorList>
    </citation>
    <scope>NUCLEOTIDE SEQUENCE [LARGE SCALE GENOMIC DNA]</scope>
</reference>
<dbReference type="Pfam" id="PF08402">
    <property type="entry name" value="TOBE_2"/>
    <property type="match status" value="1"/>
</dbReference>
<protein>
    <submittedName>
        <fullName evidence="7">Glycerol-3-phosphate transporter subunit ATP-binding component of ABC superfamily</fullName>
    </submittedName>
</protein>
<dbReference type="PANTHER" id="PTHR43875:SF10">
    <property type="entry name" value="BLL2173 PROTEIN"/>
    <property type="match status" value="1"/>
</dbReference>
<dbReference type="InterPro" id="IPR015855">
    <property type="entry name" value="ABC_transpr_MalK-like"/>
</dbReference>
<evidence type="ECO:0000256" key="3">
    <source>
        <dbReference type="ARBA" id="ARBA00022448"/>
    </source>
</evidence>
<name>A0A090FXA9_MESPL</name>
<feature type="domain" description="ABC transporter" evidence="6">
    <location>
        <begin position="4"/>
        <end position="234"/>
    </location>
</feature>
<proteinExistence type="inferred from homology"/>
<dbReference type="SMART" id="SM00382">
    <property type="entry name" value="AAA"/>
    <property type="match status" value="1"/>
</dbReference>
<dbReference type="PROSITE" id="PS50893">
    <property type="entry name" value="ABC_TRANSPORTER_2"/>
    <property type="match status" value="1"/>
</dbReference>
<dbReference type="NCBIfam" id="NF008653">
    <property type="entry name" value="PRK11650.1"/>
    <property type="match status" value="1"/>
</dbReference>
<dbReference type="FunFam" id="3.40.50.300:FF:000042">
    <property type="entry name" value="Maltose/maltodextrin ABC transporter, ATP-binding protein"/>
    <property type="match status" value="1"/>
</dbReference>
<dbReference type="Proteomes" id="UP000046122">
    <property type="component" value="Unassembled WGS sequence"/>
</dbReference>
<organism evidence="7 8">
    <name type="scientific">Mesorhizobium plurifarium</name>
    <dbReference type="NCBI Taxonomy" id="69974"/>
    <lineage>
        <taxon>Bacteria</taxon>
        <taxon>Pseudomonadati</taxon>
        <taxon>Pseudomonadota</taxon>
        <taxon>Alphaproteobacteria</taxon>
        <taxon>Hyphomicrobiales</taxon>
        <taxon>Phyllobacteriaceae</taxon>
        <taxon>Mesorhizobium</taxon>
    </lineage>
</organism>
<evidence type="ECO:0000256" key="1">
    <source>
        <dbReference type="ARBA" id="ARBA00004417"/>
    </source>
</evidence>
<dbReference type="InterPro" id="IPR027417">
    <property type="entry name" value="P-loop_NTPase"/>
</dbReference>
<dbReference type="Gene3D" id="2.40.50.100">
    <property type="match status" value="1"/>
</dbReference>
<dbReference type="GO" id="GO:0055052">
    <property type="term" value="C:ATP-binding cassette (ABC) transporter complex, substrate-binding subunit-containing"/>
    <property type="evidence" value="ECO:0007669"/>
    <property type="project" value="TreeGrafter"/>
</dbReference>
<keyword evidence="4" id="KW-0547">Nucleotide-binding</keyword>
<gene>
    <name evidence="7" type="primary">ugpC</name>
    <name evidence="7" type="ORF">MPL3365_140072</name>
</gene>
<dbReference type="PROSITE" id="PS00211">
    <property type="entry name" value="ABC_TRANSPORTER_1"/>
    <property type="match status" value="1"/>
</dbReference>
<dbReference type="SUPFAM" id="SSF52540">
    <property type="entry name" value="P-loop containing nucleoside triphosphate hydrolases"/>
    <property type="match status" value="1"/>
</dbReference>
<evidence type="ECO:0000313" key="7">
    <source>
        <dbReference type="EMBL" id="CDX51837.1"/>
    </source>
</evidence>
<keyword evidence="3" id="KW-0813">Transport</keyword>
<dbReference type="CDD" id="cd03301">
    <property type="entry name" value="ABC_MalK_N"/>
    <property type="match status" value="1"/>
</dbReference>
<dbReference type="Gene3D" id="3.40.50.300">
    <property type="entry name" value="P-loop containing nucleotide triphosphate hydrolases"/>
    <property type="match status" value="1"/>
</dbReference>
<evidence type="ECO:0000256" key="2">
    <source>
        <dbReference type="ARBA" id="ARBA00005417"/>
    </source>
</evidence>
<dbReference type="InterPro" id="IPR017871">
    <property type="entry name" value="ABC_transporter-like_CS"/>
</dbReference>
<dbReference type="InterPro" id="IPR012340">
    <property type="entry name" value="NA-bd_OB-fold"/>
</dbReference>
<evidence type="ECO:0000256" key="4">
    <source>
        <dbReference type="ARBA" id="ARBA00022741"/>
    </source>
</evidence>
<dbReference type="EMBL" id="CCNE01000006">
    <property type="protein sequence ID" value="CDX51837.1"/>
    <property type="molecule type" value="Genomic_DNA"/>
</dbReference>
<dbReference type="PANTHER" id="PTHR43875">
    <property type="entry name" value="MALTODEXTRIN IMPORT ATP-BINDING PROTEIN MSMX"/>
    <property type="match status" value="1"/>
</dbReference>
<accession>A0A090FXA9</accession>
<evidence type="ECO:0000259" key="6">
    <source>
        <dbReference type="PROSITE" id="PS50893"/>
    </source>
</evidence>
<dbReference type="InterPro" id="IPR013611">
    <property type="entry name" value="Transp-assoc_OB_typ2"/>
</dbReference>
<dbReference type="InterPro" id="IPR003439">
    <property type="entry name" value="ABC_transporter-like_ATP-bd"/>
</dbReference>
<evidence type="ECO:0000256" key="5">
    <source>
        <dbReference type="ARBA" id="ARBA00022840"/>
    </source>
</evidence>
<dbReference type="InterPro" id="IPR003593">
    <property type="entry name" value="AAA+_ATPase"/>
</dbReference>
<keyword evidence="5 7" id="KW-0067">ATP-binding</keyword>
<comment type="similarity">
    <text evidence="2">Belongs to the ABC transporter superfamily.</text>
</comment>
<dbReference type="SUPFAM" id="SSF50331">
    <property type="entry name" value="MOP-like"/>
    <property type="match status" value="1"/>
</dbReference>
<dbReference type="InterPro" id="IPR008995">
    <property type="entry name" value="Mo/tungstate-bd_C_term_dom"/>
</dbReference>
<dbReference type="Gene3D" id="2.40.50.140">
    <property type="entry name" value="Nucleic acid-binding proteins"/>
    <property type="match status" value="1"/>
</dbReference>